<keyword evidence="9" id="KW-1185">Reference proteome</keyword>
<evidence type="ECO:0000256" key="7">
    <source>
        <dbReference type="SAM" id="MobiDB-lite"/>
    </source>
</evidence>
<evidence type="ECO:0000256" key="2">
    <source>
        <dbReference type="ARBA" id="ARBA00022517"/>
    </source>
</evidence>
<dbReference type="PANTHER" id="PTHR17039">
    <property type="entry name" value="U3 SMALL NUCLEOLAR RIBONUCLEOPROTEIN PROTEIN MPP10"/>
    <property type="match status" value="1"/>
</dbReference>
<proteinExistence type="inferred from homology"/>
<evidence type="ECO:0000256" key="5">
    <source>
        <dbReference type="ARBA" id="ARBA00023274"/>
    </source>
</evidence>
<evidence type="ECO:0000256" key="3">
    <source>
        <dbReference type="ARBA" id="ARBA00022552"/>
    </source>
</evidence>
<sequence>MGFHIVEHLLGFSLCYMGFLLELNSKDKAWHAEDFLRFQVFLGRILCNSSVRLNGCLCAIISSLILVFMEVVEGGAWRVVLVRVSVEEIGGVKGHFGPINAMAFNPDWRRSDGRISGRLSGRNLITNVVAVECCFVIEDMSIQVNVLALAMEEVAPLAVSDATMLAPEEIFHGKGNIKEEAELTKEERKRRRANQKRRFRRLKGILYSLIFMVARQWGIRVDLERARYSIFRPKLTEKKEWRSEISTARGDGGNSRRGRGSSVAGAWAKKCKAVAAGEESDCGRRLQARARRRH</sequence>
<evidence type="ECO:0000313" key="8">
    <source>
        <dbReference type="EMBL" id="KAG6487855.1"/>
    </source>
</evidence>
<dbReference type="GO" id="GO:0006364">
    <property type="term" value="P:rRNA processing"/>
    <property type="evidence" value="ECO:0007669"/>
    <property type="project" value="UniProtKB-KW"/>
</dbReference>
<evidence type="ECO:0000256" key="6">
    <source>
        <dbReference type="ARBA" id="ARBA00029455"/>
    </source>
</evidence>
<dbReference type="EMBL" id="JACMSC010000015">
    <property type="protein sequence ID" value="KAG6487855.1"/>
    <property type="molecule type" value="Genomic_DNA"/>
</dbReference>
<dbReference type="Proteomes" id="UP000734854">
    <property type="component" value="Unassembled WGS sequence"/>
</dbReference>
<keyword evidence="3" id="KW-0698">rRNA processing</keyword>
<dbReference type="InterPro" id="IPR012173">
    <property type="entry name" value="Mpp10"/>
</dbReference>
<feature type="region of interest" description="Disordered" evidence="7">
    <location>
        <begin position="275"/>
        <end position="294"/>
    </location>
</feature>
<name>A0A8J5FJ43_ZINOF</name>
<gene>
    <name evidence="8" type="ORF">ZIOFF_056591</name>
</gene>
<keyword evidence="5" id="KW-0687">Ribonucleoprotein</keyword>
<feature type="region of interest" description="Disordered" evidence="7">
    <location>
        <begin position="246"/>
        <end position="266"/>
    </location>
</feature>
<dbReference type="GO" id="GO:0032040">
    <property type="term" value="C:small-subunit processome"/>
    <property type="evidence" value="ECO:0007669"/>
    <property type="project" value="TreeGrafter"/>
</dbReference>
<comment type="caution">
    <text evidence="8">The sequence shown here is derived from an EMBL/GenBank/DDBJ whole genome shotgun (WGS) entry which is preliminary data.</text>
</comment>
<evidence type="ECO:0000256" key="1">
    <source>
        <dbReference type="ARBA" id="ARBA00004604"/>
    </source>
</evidence>
<comment type="subcellular location">
    <subcellularLocation>
        <location evidence="1">Nucleus</location>
        <location evidence="1">Nucleolus</location>
    </subcellularLocation>
</comment>
<dbReference type="Pfam" id="PF04006">
    <property type="entry name" value="Mpp10"/>
    <property type="match status" value="1"/>
</dbReference>
<dbReference type="AlphaFoldDB" id="A0A8J5FJ43"/>
<keyword evidence="4" id="KW-0539">Nucleus</keyword>
<accession>A0A8J5FJ43</accession>
<comment type="similarity">
    <text evidence="6">Belongs to the MPP10 family.</text>
</comment>
<dbReference type="GO" id="GO:0034457">
    <property type="term" value="C:Mpp10 complex"/>
    <property type="evidence" value="ECO:0007669"/>
    <property type="project" value="InterPro"/>
</dbReference>
<evidence type="ECO:0000256" key="4">
    <source>
        <dbReference type="ARBA" id="ARBA00023242"/>
    </source>
</evidence>
<dbReference type="PANTHER" id="PTHR17039:SF0">
    <property type="entry name" value="U3 SMALL NUCLEOLAR RIBONUCLEOPROTEIN PROTEIN MPP10"/>
    <property type="match status" value="1"/>
</dbReference>
<organism evidence="8 9">
    <name type="scientific">Zingiber officinale</name>
    <name type="common">Ginger</name>
    <name type="synonym">Amomum zingiber</name>
    <dbReference type="NCBI Taxonomy" id="94328"/>
    <lineage>
        <taxon>Eukaryota</taxon>
        <taxon>Viridiplantae</taxon>
        <taxon>Streptophyta</taxon>
        <taxon>Embryophyta</taxon>
        <taxon>Tracheophyta</taxon>
        <taxon>Spermatophyta</taxon>
        <taxon>Magnoliopsida</taxon>
        <taxon>Liliopsida</taxon>
        <taxon>Zingiberales</taxon>
        <taxon>Zingiberaceae</taxon>
        <taxon>Zingiber</taxon>
    </lineage>
</organism>
<protein>
    <submittedName>
        <fullName evidence="8">Uncharacterized protein</fullName>
    </submittedName>
</protein>
<keyword evidence="2" id="KW-0690">Ribosome biogenesis</keyword>
<reference evidence="8 9" key="1">
    <citation type="submission" date="2020-08" db="EMBL/GenBank/DDBJ databases">
        <title>Plant Genome Project.</title>
        <authorList>
            <person name="Zhang R.-G."/>
        </authorList>
    </citation>
    <scope>NUCLEOTIDE SEQUENCE [LARGE SCALE GENOMIC DNA]</scope>
    <source>
        <tissue evidence="8">Rhizome</tissue>
    </source>
</reference>
<evidence type="ECO:0000313" key="9">
    <source>
        <dbReference type="Proteomes" id="UP000734854"/>
    </source>
</evidence>
<dbReference type="GO" id="GO:0005732">
    <property type="term" value="C:sno(s)RNA-containing ribonucleoprotein complex"/>
    <property type="evidence" value="ECO:0007669"/>
    <property type="project" value="InterPro"/>
</dbReference>